<feature type="compositionally biased region" description="Low complexity" evidence="15">
    <location>
        <begin position="253"/>
        <end position="263"/>
    </location>
</feature>
<evidence type="ECO:0000313" key="18">
    <source>
        <dbReference type="Ensembl" id="ENSPNAP00000022302.2"/>
    </source>
</evidence>
<keyword evidence="9" id="KW-0206">Cytoskeleton</keyword>
<sequence>MKDQNCTEEVAKILQEAPTDRRALLDNYNNLHNVAKYCEDNYLKAGADATKALEETKAFTAQSLASVAYQISALASNVLKLLDAQSSQLRQIESSVNMIGLTVDMHREKVARREIGVFTAAKRYTRSNKIIPPAGGKEPKPKYSRTPISYTALDSLGHGMKDSKNPQERTATMKRKQSGTLGRNSRPAEPVQCPVAPTLSRGVSQTSLSDKSVTSSFGKAVPPPVVPNWPTSPEADIITSLLDEGPPPPPLPLEGETPSEPEVCAPPPPPPPLDSCDLLPPPPPPPAVETDSADVSSIPPPPPAPPLETVPEENSLPPPECRGDLLPPPNSDGLQLPAPPPLPGEENGEVRRSRRSRTRLPPSSRSLSLRLRRGPATRCLYTHSLYLPSTRSLMIPPPPPYPPPMAPPASLSPLCRIPARLQHLDLEIPAPPPPVPMDCMDGFDDVPPLPPPVDYDTSAPAEYLEKVVALYSYDTGKPDDLAFQTGDIIYLTKKNDNGWYEGVLNGVEGFFPGNYVQTTS</sequence>
<dbReference type="AlphaFoldDB" id="A0A3B4DD00"/>
<dbReference type="GeneTree" id="ENSGT00940000154811"/>
<dbReference type="InterPro" id="IPR028455">
    <property type="entry name" value="ABI3_SH3"/>
</dbReference>
<dbReference type="Ensembl" id="ENSPNAT00000034445.2">
    <property type="protein sequence ID" value="ENSPNAP00000022302.2"/>
    <property type="gene ID" value="ENSPNAG00000029672.2"/>
</dbReference>
<evidence type="ECO:0000256" key="15">
    <source>
        <dbReference type="SAM" id="MobiDB-lite"/>
    </source>
</evidence>
<feature type="compositionally biased region" description="Polar residues" evidence="15">
    <location>
        <begin position="201"/>
        <end position="217"/>
    </location>
</feature>
<evidence type="ECO:0000256" key="9">
    <source>
        <dbReference type="ARBA" id="ARBA00023212"/>
    </source>
</evidence>
<evidence type="ECO:0000256" key="4">
    <source>
        <dbReference type="ARBA" id="ARBA00010020"/>
    </source>
</evidence>
<dbReference type="InterPro" id="IPR000727">
    <property type="entry name" value="T_SNARE_dom"/>
</dbReference>
<feature type="region of interest" description="Disordered" evidence="15">
    <location>
        <begin position="153"/>
        <end position="369"/>
    </location>
</feature>
<dbReference type="SMART" id="SM00326">
    <property type="entry name" value="SH3"/>
    <property type="match status" value="1"/>
</dbReference>
<feature type="domain" description="SH3" evidence="16">
    <location>
        <begin position="462"/>
        <end position="520"/>
    </location>
</feature>
<dbReference type="SUPFAM" id="SSF50044">
    <property type="entry name" value="SH3-domain"/>
    <property type="match status" value="1"/>
</dbReference>
<dbReference type="STRING" id="42514.ENSPNAP00000022302"/>
<dbReference type="GO" id="GO:0035591">
    <property type="term" value="F:signaling adaptor activity"/>
    <property type="evidence" value="ECO:0007669"/>
    <property type="project" value="TreeGrafter"/>
</dbReference>
<feature type="compositionally biased region" description="Pro residues" evidence="15">
    <location>
        <begin position="316"/>
        <end position="330"/>
    </location>
</feature>
<dbReference type="InterPro" id="IPR001452">
    <property type="entry name" value="SH3_domain"/>
</dbReference>
<dbReference type="CDD" id="cd11826">
    <property type="entry name" value="SH3_Abi"/>
    <property type="match status" value="1"/>
</dbReference>
<reference evidence="18 19" key="1">
    <citation type="submission" date="2020-10" db="EMBL/GenBank/DDBJ databases">
        <title>Pygocentrus nattereri (red-bellied piranha) genome, fPygNat1, primary haplotype.</title>
        <authorList>
            <person name="Myers G."/>
            <person name="Meyer A."/>
            <person name="Karagic N."/>
            <person name="Pippel M."/>
            <person name="Winkler S."/>
            <person name="Tracey A."/>
            <person name="Wood J."/>
            <person name="Formenti G."/>
            <person name="Howe K."/>
            <person name="Fedrigo O."/>
            <person name="Jarvis E.D."/>
        </authorList>
    </citation>
    <scope>NUCLEOTIDE SEQUENCE [LARGE SCALE GENOMIC DNA]</scope>
</reference>
<dbReference type="OMA" id="NVAYHIQ"/>
<evidence type="ECO:0000256" key="11">
    <source>
        <dbReference type="ARBA" id="ARBA00063868"/>
    </source>
</evidence>
<dbReference type="InterPro" id="IPR012849">
    <property type="entry name" value="Abl-interactor_HHR_dom"/>
</dbReference>
<keyword evidence="7" id="KW-0597">Phosphoprotein</keyword>
<evidence type="ECO:0000256" key="10">
    <source>
        <dbReference type="ARBA" id="ARBA00023273"/>
    </source>
</evidence>
<dbReference type="InterPro" id="IPR036028">
    <property type="entry name" value="SH3-like_dom_sf"/>
</dbReference>
<dbReference type="InterPro" id="IPR028457">
    <property type="entry name" value="ABI"/>
</dbReference>
<dbReference type="GeneID" id="108434940"/>
<keyword evidence="10" id="KW-0966">Cell projection</keyword>
<feature type="compositionally biased region" description="Low complexity" evidence="15">
    <location>
        <begin position="359"/>
        <end position="369"/>
    </location>
</feature>
<dbReference type="Pfam" id="PF14604">
    <property type="entry name" value="SH3_9"/>
    <property type="match status" value="1"/>
</dbReference>
<dbReference type="GO" id="GO:0005856">
    <property type="term" value="C:cytoskeleton"/>
    <property type="evidence" value="ECO:0007669"/>
    <property type="project" value="UniProtKB-SubCell"/>
</dbReference>
<evidence type="ECO:0000256" key="13">
    <source>
        <dbReference type="ARBA" id="ARBA00080253"/>
    </source>
</evidence>
<dbReference type="PROSITE" id="PS50192">
    <property type="entry name" value="T_SNARE"/>
    <property type="match status" value="1"/>
</dbReference>
<evidence type="ECO:0000256" key="3">
    <source>
        <dbReference type="ARBA" id="ARBA00004510"/>
    </source>
</evidence>
<dbReference type="GO" id="GO:0002357">
    <property type="term" value="P:defense response to tumor cell"/>
    <property type="evidence" value="ECO:0007669"/>
    <property type="project" value="UniProtKB-ARBA"/>
</dbReference>
<evidence type="ECO:0000259" key="16">
    <source>
        <dbReference type="PROSITE" id="PS50002"/>
    </source>
</evidence>
<evidence type="ECO:0000259" key="17">
    <source>
        <dbReference type="PROSITE" id="PS50192"/>
    </source>
</evidence>
<dbReference type="Proteomes" id="UP001501920">
    <property type="component" value="Chromosome 14"/>
</dbReference>
<evidence type="ECO:0000256" key="14">
    <source>
        <dbReference type="PROSITE-ProRule" id="PRU00192"/>
    </source>
</evidence>
<evidence type="ECO:0000256" key="8">
    <source>
        <dbReference type="ARBA" id="ARBA00023054"/>
    </source>
</evidence>
<keyword evidence="19" id="KW-1185">Reference proteome</keyword>
<dbReference type="PANTHER" id="PTHR10460">
    <property type="entry name" value="ABL INTERACTOR FAMILY MEMBER"/>
    <property type="match status" value="1"/>
</dbReference>
<dbReference type="OrthoDB" id="2159336at2759"/>
<accession>A0A3B4DD00</accession>
<organism evidence="18 19">
    <name type="scientific">Pygocentrus nattereri</name>
    <name type="common">Red-bellied piranha</name>
    <dbReference type="NCBI Taxonomy" id="42514"/>
    <lineage>
        <taxon>Eukaryota</taxon>
        <taxon>Metazoa</taxon>
        <taxon>Chordata</taxon>
        <taxon>Craniata</taxon>
        <taxon>Vertebrata</taxon>
        <taxon>Euteleostomi</taxon>
        <taxon>Actinopterygii</taxon>
        <taxon>Neopterygii</taxon>
        <taxon>Teleostei</taxon>
        <taxon>Ostariophysi</taxon>
        <taxon>Characiformes</taxon>
        <taxon>Characoidei</taxon>
        <taxon>Pygocentrus</taxon>
    </lineage>
</organism>
<comment type="subcellular location">
    <subcellularLocation>
        <location evidence="2">Cell projection</location>
        <location evidence="2">Filopodium</location>
    </subcellularLocation>
    <subcellularLocation>
        <location evidence="3">Cell projection</location>
        <location evidence="3">Lamellipodium</location>
    </subcellularLocation>
    <subcellularLocation>
        <location evidence="1">Cytoplasm</location>
        <location evidence="1">Cytoskeleton</location>
    </subcellularLocation>
</comment>
<dbReference type="FunFam" id="2.30.30.40:FF:000170">
    <property type="entry name" value="ABI gene family member 3"/>
    <property type="match status" value="1"/>
</dbReference>
<dbReference type="PRINTS" id="PR00499">
    <property type="entry name" value="P67PHOX"/>
</dbReference>
<dbReference type="PANTHER" id="PTHR10460:SF60">
    <property type="entry name" value="ABI GENE FAMILY MEMBER 3"/>
    <property type="match status" value="1"/>
</dbReference>
<proteinExistence type="inferred from homology"/>
<dbReference type="PROSITE" id="PS50002">
    <property type="entry name" value="SH3"/>
    <property type="match status" value="1"/>
</dbReference>
<evidence type="ECO:0000256" key="12">
    <source>
        <dbReference type="ARBA" id="ARBA00074771"/>
    </source>
</evidence>
<dbReference type="Pfam" id="PF07815">
    <property type="entry name" value="Abi_HHR"/>
    <property type="match status" value="1"/>
</dbReference>
<reference evidence="18" key="3">
    <citation type="submission" date="2025-09" db="UniProtKB">
        <authorList>
            <consortium name="Ensembl"/>
        </authorList>
    </citation>
    <scope>IDENTIFICATION</scope>
</reference>
<evidence type="ECO:0000256" key="7">
    <source>
        <dbReference type="ARBA" id="ARBA00022553"/>
    </source>
</evidence>
<keyword evidence="6" id="KW-0963">Cytoplasm</keyword>
<comment type="subunit">
    <text evidence="11">May interact with PAK1 and PAK2. Probably interacts with TARSH.</text>
</comment>
<reference evidence="18" key="2">
    <citation type="submission" date="2025-08" db="UniProtKB">
        <authorList>
            <consortium name="Ensembl"/>
        </authorList>
    </citation>
    <scope>IDENTIFICATION</scope>
</reference>
<evidence type="ECO:0000256" key="6">
    <source>
        <dbReference type="ARBA" id="ARBA00022490"/>
    </source>
</evidence>
<feature type="domain" description="T-SNARE coiled-coil homology" evidence="17">
    <location>
        <begin position="51"/>
        <end position="113"/>
    </location>
</feature>
<dbReference type="GO" id="GO:0001764">
    <property type="term" value="P:neuron migration"/>
    <property type="evidence" value="ECO:0007669"/>
    <property type="project" value="TreeGrafter"/>
</dbReference>
<keyword evidence="8" id="KW-0175">Coiled coil</keyword>
<dbReference type="Gene3D" id="6.10.140.1620">
    <property type="match status" value="1"/>
</dbReference>
<dbReference type="GO" id="GO:0030027">
    <property type="term" value="C:lamellipodium"/>
    <property type="evidence" value="ECO:0007669"/>
    <property type="project" value="UniProtKB-SubCell"/>
</dbReference>
<keyword evidence="5 14" id="KW-0728">SH3 domain</keyword>
<dbReference type="PRINTS" id="PR00452">
    <property type="entry name" value="SH3DOMAIN"/>
</dbReference>
<feature type="compositionally biased region" description="Pro residues" evidence="15">
    <location>
        <begin position="298"/>
        <end position="308"/>
    </location>
</feature>
<evidence type="ECO:0000256" key="1">
    <source>
        <dbReference type="ARBA" id="ARBA00004245"/>
    </source>
</evidence>
<evidence type="ECO:0000256" key="5">
    <source>
        <dbReference type="ARBA" id="ARBA00022443"/>
    </source>
</evidence>
<feature type="compositionally biased region" description="Pro residues" evidence="15">
    <location>
        <begin position="264"/>
        <end position="287"/>
    </location>
</feature>
<evidence type="ECO:0000256" key="2">
    <source>
        <dbReference type="ARBA" id="ARBA00004486"/>
    </source>
</evidence>
<dbReference type="RefSeq" id="XP_017565883.2">
    <property type="nucleotide sequence ID" value="XM_017710394.2"/>
</dbReference>
<name>A0A3B4DD00_PYGNA</name>
<dbReference type="GO" id="GO:0017124">
    <property type="term" value="F:SH3 domain binding"/>
    <property type="evidence" value="ECO:0007669"/>
    <property type="project" value="TreeGrafter"/>
</dbReference>
<evidence type="ECO:0000313" key="19">
    <source>
        <dbReference type="Proteomes" id="UP001501920"/>
    </source>
</evidence>
<protein>
    <recommendedName>
        <fullName evidence="12">ABI gene family member 3</fullName>
    </recommendedName>
    <alternativeName>
        <fullName evidence="13">New molecule including SH3</fullName>
    </alternativeName>
</protein>
<dbReference type="GO" id="GO:0031209">
    <property type="term" value="C:SCAR complex"/>
    <property type="evidence" value="ECO:0007669"/>
    <property type="project" value="UniProtKB-ARBA"/>
</dbReference>
<dbReference type="CTD" id="767807"/>
<comment type="similarity">
    <text evidence="4">Belongs to the ABI family.</text>
</comment>
<dbReference type="GO" id="GO:0030175">
    <property type="term" value="C:filopodium"/>
    <property type="evidence" value="ECO:0007669"/>
    <property type="project" value="UniProtKB-SubCell"/>
</dbReference>
<dbReference type="Gene3D" id="2.30.30.40">
    <property type="entry name" value="SH3 Domains"/>
    <property type="match status" value="1"/>
</dbReference>